<comment type="similarity">
    <text evidence="2 6">Belongs to the pseudouridine synthase RluA family.</text>
</comment>
<gene>
    <name evidence="8" type="ORF">HMPREF9629_00360</name>
</gene>
<sequence>MQKIIEVDENSQGKRLDIYLSEKFNELSRSRIKKLIEEELILLNDKAQKPSTKLNINDVITVKKFSDEKKEIISQNIALDIVYEDDDVLIINKPRGMVVHPANGNYENTLVNALLRYLGDNLSSVNGIERAGIVHRIDKDTSGLLLVAKNDKAHIHLAEQLKNHTITRKYTLICHGIIDETMTIETMIGRNPKNRLQMAVVKEGKYAHTTIKPIEIFDKYTYVAAILKTGRTHQIRVHLKYINHPIVGDTTYSNYKENINGQLLHAGLLGFIHPTTQQYLEFTVKEPDIFIKELKKLRTKI</sequence>
<dbReference type="PANTHER" id="PTHR21600">
    <property type="entry name" value="MITOCHONDRIAL RNA PSEUDOURIDINE SYNTHASE"/>
    <property type="match status" value="1"/>
</dbReference>
<dbReference type="RefSeq" id="WP_009524597.1">
    <property type="nucleotide sequence ID" value="NZ_JH414547.1"/>
</dbReference>
<evidence type="ECO:0000256" key="3">
    <source>
        <dbReference type="ARBA" id="ARBA00023235"/>
    </source>
</evidence>
<reference evidence="8 9" key="1">
    <citation type="submission" date="2011-08" db="EMBL/GenBank/DDBJ databases">
        <title>The Genome Sequence of Eubacteriaceae bacterium ACC19a.</title>
        <authorList>
            <consortium name="The Broad Institute Genome Sequencing Platform"/>
            <person name="Earl A."/>
            <person name="Ward D."/>
            <person name="Feldgarden M."/>
            <person name="Gevers D."/>
            <person name="Sizova M."/>
            <person name="Hazen A."/>
            <person name="Epstein S."/>
            <person name="Young S.K."/>
            <person name="Zeng Q."/>
            <person name="Gargeya S."/>
            <person name="Fitzgerald M."/>
            <person name="Haas B."/>
            <person name="Abouelleil A."/>
            <person name="Alvarado L."/>
            <person name="Arachchi H.M."/>
            <person name="Berlin A."/>
            <person name="Brown A."/>
            <person name="Chapman S.B."/>
            <person name="Chen Z."/>
            <person name="Dunbar C."/>
            <person name="Freedman E."/>
            <person name="Gearin G."/>
            <person name="Gellesch M."/>
            <person name="Goldberg J."/>
            <person name="Griggs A."/>
            <person name="Gujja S."/>
            <person name="Heiman D."/>
            <person name="Howarth C."/>
            <person name="Larson L."/>
            <person name="Lui A."/>
            <person name="MacDonald P.J.P."/>
            <person name="Montmayeur A."/>
            <person name="Murphy C."/>
            <person name="Neiman D."/>
            <person name="Pearson M."/>
            <person name="Priest M."/>
            <person name="Roberts A."/>
            <person name="Saif S."/>
            <person name="Shea T."/>
            <person name="Shenoy N."/>
            <person name="Sisk P."/>
            <person name="Stolte C."/>
            <person name="Sykes S."/>
            <person name="Wortman J."/>
            <person name="Nusbaum C."/>
            <person name="Birren B."/>
        </authorList>
    </citation>
    <scope>NUCLEOTIDE SEQUENCE [LARGE SCALE GENOMIC DNA]</scope>
    <source>
        <strain evidence="8 9">ACC19a</strain>
    </source>
</reference>
<dbReference type="SMART" id="SM00363">
    <property type="entry name" value="S4"/>
    <property type="match status" value="1"/>
</dbReference>
<dbReference type="InterPro" id="IPR036986">
    <property type="entry name" value="S4_RNA-bd_sf"/>
</dbReference>
<evidence type="ECO:0000256" key="2">
    <source>
        <dbReference type="ARBA" id="ARBA00010876"/>
    </source>
</evidence>
<protein>
    <recommendedName>
        <fullName evidence="6">Pseudouridine synthase</fullName>
        <ecNumber evidence="6">5.4.99.-</ecNumber>
    </recommendedName>
</protein>
<dbReference type="PANTHER" id="PTHR21600:SF44">
    <property type="entry name" value="RIBOSOMAL LARGE SUBUNIT PSEUDOURIDINE SYNTHASE D"/>
    <property type="match status" value="1"/>
</dbReference>
<comment type="function">
    <text evidence="6">Responsible for synthesis of pseudouridine from uracil.</text>
</comment>
<dbReference type="InterPro" id="IPR006225">
    <property type="entry name" value="PsdUridine_synth_RluC/D"/>
</dbReference>
<evidence type="ECO:0000313" key="9">
    <source>
        <dbReference type="Proteomes" id="UP000006437"/>
    </source>
</evidence>
<keyword evidence="3 6" id="KW-0413">Isomerase</keyword>
<comment type="catalytic activity">
    <reaction evidence="1 6">
        <text>a uridine in RNA = a pseudouridine in RNA</text>
        <dbReference type="Rhea" id="RHEA:48348"/>
        <dbReference type="Rhea" id="RHEA-COMP:12068"/>
        <dbReference type="Rhea" id="RHEA-COMP:12069"/>
        <dbReference type="ChEBI" id="CHEBI:65314"/>
        <dbReference type="ChEBI" id="CHEBI:65315"/>
    </reaction>
</comment>
<dbReference type="EMBL" id="AFZE01000045">
    <property type="protein sequence ID" value="EHL13060.1"/>
    <property type="molecule type" value="Genomic_DNA"/>
</dbReference>
<evidence type="ECO:0000256" key="1">
    <source>
        <dbReference type="ARBA" id="ARBA00000073"/>
    </source>
</evidence>
<dbReference type="CDD" id="cd00165">
    <property type="entry name" value="S4"/>
    <property type="match status" value="1"/>
</dbReference>
<organism evidence="8 9">
    <name type="scientific">Peptoanaerobacter stomatis</name>
    <dbReference type="NCBI Taxonomy" id="796937"/>
    <lineage>
        <taxon>Bacteria</taxon>
        <taxon>Bacillati</taxon>
        <taxon>Bacillota</taxon>
        <taxon>Clostridia</taxon>
        <taxon>Peptostreptococcales</taxon>
        <taxon>Filifactoraceae</taxon>
        <taxon>Peptoanaerobacter</taxon>
    </lineage>
</organism>
<dbReference type="CDD" id="cd02869">
    <property type="entry name" value="PseudoU_synth_RluA_like"/>
    <property type="match status" value="1"/>
</dbReference>
<dbReference type="BioCyc" id="EBAC796937-HMP:GMGH-360-MONOMER"/>
<comment type="caution">
    <text evidence="8">The sequence shown here is derived from an EMBL/GenBank/DDBJ whole genome shotgun (WGS) entry which is preliminary data.</text>
</comment>
<evidence type="ECO:0000259" key="7">
    <source>
        <dbReference type="SMART" id="SM00363"/>
    </source>
</evidence>
<dbReference type="AlphaFoldDB" id="G9X1T7"/>
<dbReference type="Pfam" id="PF00849">
    <property type="entry name" value="PseudoU_synth_2"/>
    <property type="match status" value="1"/>
</dbReference>
<dbReference type="EC" id="5.4.99.-" evidence="6"/>
<dbReference type="PATRIC" id="fig|796937.3.peg.1582"/>
<feature type="domain" description="RNA-binding S4" evidence="7">
    <location>
        <begin position="14"/>
        <end position="78"/>
    </location>
</feature>
<dbReference type="Proteomes" id="UP000006437">
    <property type="component" value="Unassembled WGS sequence"/>
</dbReference>
<evidence type="ECO:0000256" key="6">
    <source>
        <dbReference type="RuleBase" id="RU362028"/>
    </source>
</evidence>
<evidence type="ECO:0000313" key="8">
    <source>
        <dbReference type="EMBL" id="EHL13060.1"/>
    </source>
</evidence>
<dbReference type="SUPFAM" id="SSF55120">
    <property type="entry name" value="Pseudouridine synthase"/>
    <property type="match status" value="1"/>
</dbReference>
<dbReference type="PROSITE" id="PS01129">
    <property type="entry name" value="PSI_RLU"/>
    <property type="match status" value="1"/>
</dbReference>
<evidence type="ECO:0000256" key="5">
    <source>
        <dbReference type="PROSITE-ProRule" id="PRU00182"/>
    </source>
</evidence>
<dbReference type="PROSITE" id="PS50889">
    <property type="entry name" value="S4"/>
    <property type="match status" value="1"/>
</dbReference>
<feature type="active site" evidence="4">
    <location>
        <position position="138"/>
    </location>
</feature>
<accession>G9X1T7</accession>
<dbReference type="Gene3D" id="3.30.2350.10">
    <property type="entry name" value="Pseudouridine synthase"/>
    <property type="match status" value="1"/>
</dbReference>
<dbReference type="SUPFAM" id="SSF55174">
    <property type="entry name" value="Alpha-L RNA-binding motif"/>
    <property type="match status" value="1"/>
</dbReference>
<dbReference type="GO" id="GO:0003723">
    <property type="term" value="F:RNA binding"/>
    <property type="evidence" value="ECO:0007669"/>
    <property type="project" value="UniProtKB-KW"/>
</dbReference>
<dbReference type="GO" id="GO:0120159">
    <property type="term" value="F:rRNA pseudouridine synthase activity"/>
    <property type="evidence" value="ECO:0007669"/>
    <property type="project" value="UniProtKB-ARBA"/>
</dbReference>
<dbReference type="InterPro" id="IPR006224">
    <property type="entry name" value="PsdUridine_synth_RluA-like_CS"/>
</dbReference>
<dbReference type="Pfam" id="PF01479">
    <property type="entry name" value="S4"/>
    <property type="match status" value="1"/>
</dbReference>
<dbReference type="InterPro" id="IPR006145">
    <property type="entry name" value="PsdUridine_synth_RsuA/RluA"/>
</dbReference>
<proteinExistence type="inferred from homology"/>
<name>G9X1T7_9FIRM</name>
<dbReference type="GO" id="GO:0000455">
    <property type="term" value="P:enzyme-directed rRNA pseudouridine synthesis"/>
    <property type="evidence" value="ECO:0007669"/>
    <property type="project" value="UniProtKB-ARBA"/>
</dbReference>
<dbReference type="InterPro" id="IPR020103">
    <property type="entry name" value="PsdUridine_synth_cat_dom_sf"/>
</dbReference>
<dbReference type="HOGENOM" id="CLU_016902_4_4_9"/>
<dbReference type="NCBIfam" id="TIGR00005">
    <property type="entry name" value="rluA_subfam"/>
    <property type="match status" value="1"/>
</dbReference>
<dbReference type="InterPro" id="IPR050188">
    <property type="entry name" value="RluA_PseudoU_synthase"/>
</dbReference>
<dbReference type="Gene3D" id="3.10.290.10">
    <property type="entry name" value="RNA-binding S4 domain"/>
    <property type="match status" value="1"/>
</dbReference>
<keyword evidence="5" id="KW-0694">RNA-binding</keyword>
<evidence type="ECO:0000256" key="4">
    <source>
        <dbReference type="PIRSR" id="PIRSR606225-1"/>
    </source>
</evidence>
<dbReference type="InterPro" id="IPR002942">
    <property type="entry name" value="S4_RNA-bd"/>
</dbReference>